<reference evidence="5 6" key="1">
    <citation type="submission" date="2024-11" db="EMBL/GenBank/DDBJ databases">
        <title>A near-complete genome assembly of Cinchona calisaya.</title>
        <authorList>
            <person name="Lian D.C."/>
            <person name="Zhao X.W."/>
            <person name="Wei L."/>
        </authorList>
    </citation>
    <scope>NUCLEOTIDE SEQUENCE [LARGE SCALE GENOMIC DNA]</scope>
    <source>
        <tissue evidence="5">Nenye</tissue>
    </source>
</reference>
<comment type="caution">
    <text evidence="5">The sequence shown here is derived from an EMBL/GenBank/DDBJ whole genome shotgun (WGS) entry which is preliminary data.</text>
</comment>
<dbReference type="Proteomes" id="UP001630127">
    <property type="component" value="Unassembled WGS sequence"/>
</dbReference>
<dbReference type="AlphaFoldDB" id="A0ABD3ASQ9"/>
<dbReference type="SMART" id="SM00717">
    <property type="entry name" value="SANT"/>
    <property type="match status" value="1"/>
</dbReference>
<evidence type="ECO:0000256" key="1">
    <source>
        <dbReference type="ARBA" id="ARBA00023117"/>
    </source>
</evidence>
<evidence type="ECO:0000259" key="4">
    <source>
        <dbReference type="PROSITE" id="PS50014"/>
    </source>
</evidence>
<feature type="compositionally biased region" description="Basic and acidic residues" evidence="3">
    <location>
        <begin position="156"/>
        <end position="193"/>
    </location>
</feature>
<evidence type="ECO:0000256" key="3">
    <source>
        <dbReference type="SAM" id="MobiDB-lite"/>
    </source>
</evidence>
<feature type="compositionally biased region" description="Polar residues" evidence="3">
    <location>
        <begin position="1"/>
        <end position="11"/>
    </location>
</feature>
<evidence type="ECO:0000313" key="5">
    <source>
        <dbReference type="EMBL" id="KAL3534189.1"/>
    </source>
</evidence>
<feature type="region of interest" description="Disordered" evidence="3">
    <location>
        <begin position="152"/>
        <end position="363"/>
    </location>
</feature>
<gene>
    <name evidence="5" type="ORF">ACH5RR_002650</name>
</gene>
<feature type="region of interest" description="Disordered" evidence="3">
    <location>
        <begin position="1"/>
        <end position="23"/>
    </location>
</feature>
<dbReference type="PANTHER" id="PTHR37888">
    <property type="entry name" value="DNA-BINDING BROMODOMAIN-CONTAINING PROTEIN"/>
    <property type="match status" value="1"/>
</dbReference>
<protein>
    <recommendedName>
        <fullName evidence="4">Bromo domain-containing protein</fullName>
    </recommendedName>
</protein>
<sequence>MAKPPNGTTGEVNGAKSEEAEAEADARWGTWEELLLACAVNRYGTNCWDSVAVEIKKRSSSTTPPLLLTPRNCQKKYLDLTRRFFLKNDRRNDNNNGVNSKNDGVQAADDDGSIITTDESVPLLEELRKLRVAELRRELERYDLSIVTLQSKVKKMKEERERSEIRDEKSSDPLSERDSGEVNREDIKDEPEKSPLSVAGEVAVSPVIGKDEQSVNDSSTDRRSEDIGTGRNEEEKMEESGRTGDRNVEPVRTVEDKPVKEEDSCYGSSDSVEKEDPEPEPDPKPVRNEVKVEPESVSDSPELVESVAESKDGGGGEDATNKECSDVQSSATQSRREAGTDKVLRGSSNDNDHKNKSGSQTVKLEPSVESQPLIDFLENVKGHELGSLFLRRLDSQEAPNYKSLIRQHVDLEIVEKKVKEVRIPKSFLLQWSFGILLQLRWLWEMPS</sequence>
<dbReference type="InterPro" id="IPR036427">
    <property type="entry name" value="Bromodomain-like_sf"/>
</dbReference>
<feature type="domain" description="Bromo" evidence="4">
    <location>
        <begin position="381"/>
        <end position="428"/>
    </location>
</feature>
<proteinExistence type="predicted"/>
<dbReference type="CDD" id="cd00167">
    <property type="entry name" value="SANT"/>
    <property type="match status" value="1"/>
</dbReference>
<dbReference type="InterPro" id="IPR001487">
    <property type="entry name" value="Bromodomain"/>
</dbReference>
<feature type="region of interest" description="Disordered" evidence="3">
    <location>
        <begin position="89"/>
        <end position="113"/>
    </location>
</feature>
<feature type="compositionally biased region" description="Low complexity" evidence="3">
    <location>
        <begin position="94"/>
        <end position="105"/>
    </location>
</feature>
<dbReference type="Pfam" id="PF00249">
    <property type="entry name" value="Myb_DNA-binding"/>
    <property type="match status" value="1"/>
</dbReference>
<dbReference type="EMBL" id="JBJUIK010000002">
    <property type="protein sequence ID" value="KAL3534189.1"/>
    <property type="molecule type" value="Genomic_DNA"/>
</dbReference>
<keyword evidence="6" id="KW-1185">Reference proteome</keyword>
<dbReference type="InterPro" id="IPR001005">
    <property type="entry name" value="SANT/Myb"/>
</dbReference>
<evidence type="ECO:0000313" key="6">
    <source>
        <dbReference type="Proteomes" id="UP001630127"/>
    </source>
</evidence>
<accession>A0ABD3ASQ9</accession>
<feature type="compositionally biased region" description="Basic and acidic residues" evidence="3">
    <location>
        <begin position="334"/>
        <end position="355"/>
    </location>
</feature>
<keyword evidence="1 2" id="KW-0103">Bromodomain</keyword>
<evidence type="ECO:0000256" key="2">
    <source>
        <dbReference type="PROSITE-ProRule" id="PRU00035"/>
    </source>
</evidence>
<dbReference type="Gene3D" id="1.20.920.10">
    <property type="entry name" value="Bromodomain-like"/>
    <property type="match status" value="1"/>
</dbReference>
<dbReference type="PANTHER" id="PTHR37888:SF11">
    <property type="entry name" value="DNA-BINDING BROMODOMAIN-CONTAINING PROTEIN"/>
    <property type="match status" value="1"/>
</dbReference>
<organism evidence="5 6">
    <name type="scientific">Cinchona calisaya</name>
    <dbReference type="NCBI Taxonomy" id="153742"/>
    <lineage>
        <taxon>Eukaryota</taxon>
        <taxon>Viridiplantae</taxon>
        <taxon>Streptophyta</taxon>
        <taxon>Embryophyta</taxon>
        <taxon>Tracheophyta</taxon>
        <taxon>Spermatophyta</taxon>
        <taxon>Magnoliopsida</taxon>
        <taxon>eudicotyledons</taxon>
        <taxon>Gunneridae</taxon>
        <taxon>Pentapetalae</taxon>
        <taxon>asterids</taxon>
        <taxon>lamiids</taxon>
        <taxon>Gentianales</taxon>
        <taxon>Rubiaceae</taxon>
        <taxon>Cinchonoideae</taxon>
        <taxon>Cinchoneae</taxon>
        <taxon>Cinchona</taxon>
    </lineage>
</organism>
<feature type="compositionally biased region" description="Basic and acidic residues" evidence="3">
    <location>
        <begin position="308"/>
        <end position="325"/>
    </location>
</feature>
<feature type="compositionally biased region" description="Basic and acidic residues" evidence="3">
    <location>
        <begin position="281"/>
        <end position="294"/>
    </location>
</feature>
<feature type="compositionally biased region" description="Basic and acidic residues" evidence="3">
    <location>
        <begin position="209"/>
        <end position="263"/>
    </location>
</feature>
<dbReference type="SUPFAM" id="SSF47370">
    <property type="entry name" value="Bromodomain"/>
    <property type="match status" value="1"/>
</dbReference>
<name>A0ABD3ASQ9_9GENT</name>
<dbReference type="PROSITE" id="PS50014">
    <property type="entry name" value="BROMODOMAIN_2"/>
    <property type="match status" value="1"/>
</dbReference>